<reference evidence="5 6" key="1">
    <citation type="submission" date="2021-06" db="EMBL/GenBank/DDBJ databases">
        <title>Rheinheimera indica sp. nov., isolated from deep-sea sediment.</title>
        <authorList>
            <person name="Wang Z."/>
            <person name="Zhang X.-Y."/>
        </authorList>
    </citation>
    <scope>NUCLEOTIDE SEQUENCE [LARGE SCALE GENOMIC DNA]</scope>
    <source>
        <strain evidence="5 6">SM2107</strain>
    </source>
</reference>
<keyword evidence="3" id="KW-0472">Membrane</keyword>
<protein>
    <recommendedName>
        <fullName evidence="1">diguanylate cyclase</fullName>
        <ecNumber evidence="1">2.7.7.65</ecNumber>
    </recommendedName>
</protein>
<dbReference type="CDD" id="cd01949">
    <property type="entry name" value="GGDEF"/>
    <property type="match status" value="1"/>
</dbReference>
<feature type="domain" description="GGDEF" evidence="4">
    <location>
        <begin position="420"/>
        <end position="551"/>
    </location>
</feature>
<evidence type="ECO:0000256" key="3">
    <source>
        <dbReference type="SAM" id="Phobius"/>
    </source>
</evidence>
<organism evidence="5 6">
    <name type="scientific">Arsukibacterium indicum</name>
    <dbReference type="NCBI Taxonomy" id="2848612"/>
    <lineage>
        <taxon>Bacteria</taxon>
        <taxon>Pseudomonadati</taxon>
        <taxon>Pseudomonadota</taxon>
        <taxon>Gammaproteobacteria</taxon>
        <taxon>Chromatiales</taxon>
        <taxon>Chromatiaceae</taxon>
        <taxon>Arsukibacterium</taxon>
    </lineage>
</organism>
<dbReference type="SMART" id="SM00267">
    <property type="entry name" value="GGDEF"/>
    <property type="match status" value="1"/>
</dbReference>
<evidence type="ECO:0000313" key="5">
    <source>
        <dbReference type="EMBL" id="MBV2130429.1"/>
    </source>
</evidence>
<accession>A0ABS6MPX7</accession>
<keyword evidence="2" id="KW-0175">Coiled coil</keyword>
<dbReference type="RefSeq" id="WP_217670635.1">
    <property type="nucleotide sequence ID" value="NZ_JAHRID010000007.1"/>
</dbReference>
<dbReference type="InterPro" id="IPR000160">
    <property type="entry name" value="GGDEF_dom"/>
</dbReference>
<dbReference type="PANTHER" id="PTHR45138">
    <property type="entry name" value="REGULATORY COMPONENTS OF SENSORY TRANSDUCTION SYSTEM"/>
    <property type="match status" value="1"/>
</dbReference>
<dbReference type="InterPro" id="IPR019734">
    <property type="entry name" value="TPR_rpt"/>
</dbReference>
<feature type="transmembrane region" description="Helical" evidence="3">
    <location>
        <begin position="362"/>
        <end position="380"/>
    </location>
</feature>
<sequence>MPALLCANNNIQSQLDLAEQGRTGTPQQSQHIIDQLALQTEQMSQQQLHQYTFVKSYLFAIKGELDAAIELAKSLDDSPYSESRIKANLLLANMYEAIKQHQLAYSYLYQALQDAKSNSDANLSANVYTVATQLHISAGVYDKALEYAQKISEVSDSARNKCISEVLQVHALVRLGQSYPDKLLTSAKQGCWQANEPLMAHTLEQFKAEVEIYTNPTAVKASMQAMLPDLQKIGFPYAILRARYHLGYAQLQLEDFPAAEAELQQVQQLAQRLRDSRIENETLLLLAQLYEKTDNTVAAVAAYKQHIAALNSYIDEFKQRSVAYHLAQADFMESENKLALLENKNKLLQLESQLQKDEKLKTLLISFALLTLLLLVIYVLNSKRVALNRLATTDFLTRLFNRRYFNEAVSKHLGNRRQQGECSLIVFDIDLFKQINDQYGHAAGDKVLSAIAQCCQEQIRQQDILARIGGEEFALFLPGCALADAEDIAEQCRHSLEQLVIPFEDQHIQITASFGVATSSNADFDSLLKQADDALYRAKTGGRNRIMVYPTAASKGSSFG</sequence>
<evidence type="ECO:0000256" key="2">
    <source>
        <dbReference type="SAM" id="Coils"/>
    </source>
</evidence>
<dbReference type="NCBIfam" id="TIGR00254">
    <property type="entry name" value="GGDEF"/>
    <property type="match status" value="1"/>
</dbReference>
<name>A0ABS6MPX7_9GAMM</name>
<comment type="caution">
    <text evidence="5">The sequence shown here is derived from an EMBL/GenBank/DDBJ whole genome shotgun (WGS) entry which is preliminary data.</text>
</comment>
<gene>
    <name evidence="5" type="ORF">KQY15_15140</name>
</gene>
<dbReference type="SMART" id="SM00028">
    <property type="entry name" value="TPR"/>
    <property type="match status" value="4"/>
</dbReference>
<proteinExistence type="predicted"/>
<dbReference type="Proteomes" id="UP000704611">
    <property type="component" value="Unassembled WGS sequence"/>
</dbReference>
<dbReference type="PROSITE" id="PS50887">
    <property type="entry name" value="GGDEF"/>
    <property type="match status" value="1"/>
</dbReference>
<dbReference type="PANTHER" id="PTHR45138:SF9">
    <property type="entry name" value="DIGUANYLATE CYCLASE DGCM-RELATED"/>
    <property type="match status" value="1"/>
</dbReference>
<dbReference type="InterPro" id="IPR050469">
    <property type="entry name" value="Diguanylate_Cyclase"/>
</dbReference>
<evidence type="ECO:0000259" key="4">
    <source>
        <dbReference type="PROSITE" id="PS50887"/>
    </source>
</evidence>
<evidence type="ECO:0000313" key="6">
    <source>
        <dbReference type="Proteomes" id="UP000704611"/>
    </source>
</evidence>
<feature type="coiled-coil region" evidence="2">
    <location>
        <begin position="324"/>
        <end position="360"/>
    </location>
</feature>
<keyword evidence="3" id="KW-1133">Transmembrane helix</keyword>
<keyword evidence="6" id="KW-1185">Reference proteome</keyword>
<keyword evidence="5" id="KW-0548">Nucleotidyltransferase</keyword>
<keyword evidence="3" id="KW-0812">Transmembrane</keyword>
<dbReference type="EMBL" id="JAHRID010000007">
    <property type="protein sequence ID" value="MBV2130429.1"/>
    <property type="molecule type" value="Genomic_DNA"/>
</dbReference>
<dbReference type="EC" id="2.7.7.65" evidence="1"/>
<keyword evidence="5" id="KW-0808">Transferase</keyword>
<dbReference type="GO" id="GO:0052621">
    <property type="term" value="F:diguanylate cyclase activity"/>
    <property type="evidence" value="ECO:0007669"/>
    <property type="project" value="UniProtKB-EC"/>
</dbReference>
<dbReference type="Pfam" id="PF00990">
    <property type="entry name" value="GGDEF"/>
    <property type="match status" value="1"/>
</dbReference>
<evidence type="ECO:0000256" key="1">
    <source>
        <dbReference type="ARBA" id="ARBA00012528"/>
    </source>
</evidence>